<proteinExistence type="predicted"/>
<evidence type="ECO:0000313" key="1">
    <source>
        <dbReference type="EMBL" id="GGF46448.1"/>
    </source>
</evidence>
<dbReference type="AlphaFoldDB" id="A0A8J2YZN6"/>
<accession>A0A8J2YZN6</accession>
<sequence>MKFEKFGLRQDKGNMIDFFGTAKSQYKFNLATRQPDSDADGLDAQAIEAFWLERLQNPPKYSFISTRNNCTGCVADALRAGGLENWVNMPQANFVQDAGDLLAWLLEAEQKGVAHKARG</sequence>
<protein>
    <submittedName>
        <fullName evidence="1">Uncharacterized protein</fullName>
    </submittedName>
</protein>
<reference evidence="1" key="1">
    <citation type="journal article" date="2014" name="Int. J. Syst. Evol. Microbiol.">
        <title>Complete genome sequence of Corynebacterium casei LMG S-19264T (=DSM 44701T), isolated from a smear-ripened cheese.</title>
        <authorList>
            <consortium name="US DOE Joint Genome Institute (JGI-PGF)"/>
            <person name="Walter F."/>
            <person name="Albersmeier A."/>
            <person name="Kalinowski J."/>
            <person name="Ruckert C."/>
        </authorList>
    </citation>
    <scope>NUCLEOTIDE SEQUENCE</scope>
    <source>
        <strain evidence="1">CGMCC 1.15725</strain>
    </source>
</reference>
<dbReference type="EMBL" id="BMJQ01000023">
    <property type="protein sequence ID" value="GGF46448.1"/>
    <property type="molecule type" value="Genomic_DNA"/>
</dbReference>
<dbReference type="Proteomes" id="UP000646365">
    <property type="component" value="Unassembled WGS sequence"/>
</dbReference>
<gene>
    <name evidence="1" type="ORF">GCM10011611_61130</name>
</gene>
<comment type="caution">
    <text evidence="1">The sequence shown here is derived from an EMBL/GenBank/DDBJ whole genome shotgun (WGS) entry which is preliminary data.</text>
</comment>
<organism evidence="1 2">
    <name type="scientific">Aliidongia dinghuensis</name>
    <dbReference type="NCBI Taxonomy" id="1867774"/>
    <lineage>
        <taxon>Bacteria</taxon>
        <taxon>Pseudomonadati</taxon>
        <taxon>Pseudomonadota</taxon>
        <taxon>Alphaproteobacteria</taxon>
        <taxon>Rhodospirillales</taxon>
        <taxon>Dongiaceae</taxon>
        <taxon>Aliidongia</taxon>
    </lineage>
</organism>
<keyword evidence="2" id="KW-1185">Reference proteome</keyword>
<name>A0A8J2YZN6_9PROT</name>
<evidence type="ECO:0000313" key="2">
    <source>
        <dbReference type="Proteomes" id="UP000646365"/>
    </source>
</evidence>
<reference evidence="1" key="2">
    <citation type="submission" date="2020-09" db="EMBL/GenBank/DDBJ databases">
        <authorList>
            <person name="Sun Q."/>
            <person name="Zhou Y."/>
        </authorList>
    </citation>
    <scope>NUCLEOTIDE SEQUENCE</scope>
    <source>
        <strain evidence="1">CGMCC 1.15725</strain>
    </source>
</reference>